<dbReference type="EMBL" id="CP022022">
    <property type="protein sequence ID" value="ASF42477.1"/>
    <property type="molecule type" value="Genomic_DNA"/>
</dbReference>
<keyword evidence="10" id="KW-1185">Reference proteome</keyword>
<keyword evidence="6 8" id="KW-1133">Transmembrane helix</keyword>
<feature type="transmembrane region" description="Helical" evidence="8">
    <location>
        <begin position="112"/>
        <end position="130"/>
    </location>
</feature>
<comment type="subcellular location">
    <subcellularLocation>
        <location evidence="1">Cell membrane</location>
        <topology evidence="1">Multi-pass membrane protein</topology>
    </subcellularLocation>
</comment>
<name>A0A1Z4BML5_9FLAO</name>
<organism evidence="9 10">
    <name type="scientific">Capnocytophaga endodontalis</name>
    <dbReference type="NCBI Taxonomy" id="2708117"/>
    <lineage>
        <taxon>Bacteria</taxon>
        <taxon>Pseudomonadati</taxon>
        <taxon>Bacteroidota</taxon>
        <taxon>Flavobacteriia</taxon>
        <taxon>Flavobacteriales</taxon>
        <taxon>Flavobacteriaceae</taxon>
        <taxon>Capnocytophaga</taxon>
    </lineage>
</organism>
<sequence>MTHPLVKNTFLFIALVLLQVLIFNHIEYWGYVNPMIYIVFLLVAPYRENQVPYLLAAFAIGLCIDIFSNTGGLHAASCVLIAYCRKSILLIVFGRNFEYQEMDLASYPFTKIFSYTTLMVVVHHTLFYFLEIFNFNHLLLTFTKIIGASIFTIIVCLLTIYLFSKNKK</sequence>
<feature type="transmembrane region" description="Helical" evidence="8">
    <location>
        <begin position="142"/>
        <end position="163"/>
    </location>
</feature>
<dbReference type="NCBIfam" id="TIGR03426">
    <property type="entry name" value="shape_MreD"/>
    <property type="match status" value="1"/>
</dbReference>
<evidence type="ECO:0000256" key="7">
    <source>
        <dbReference type="ARBA" id="ARBA00023136"/>
    </source>
</evidence>
<evidence type="ECO:0000256" key="1">
    <source>
        <dbReference type="ARBA" id="ARBA00004651"/>
    </source>
</evidence>
<dbReference type="AlphaFoldDB" id="A0A1Z4BML5"/>
<reference evidence="10" key="1">
    <citation type="submission" date="2017-06" db="EMBL/GenBank/DDBJ databases">
        <title>Complete genome sequence of Capnocytophaga sp. KCOM 1579 (=ChDC OS43) isolated from a human refractory periapical abscess lesion.</title>
        <authorList>
            <person name="Kook J.-K."/>
            <person name="Park S.-N."/>
            <person name="Lim Y.K."/>
            <person name="Roh H."/>
        </authorList>
    </citation>
    <scope>NUCLEOTIDE SEQUENCE [LARGE SCALE GENOMIC DNA]</scope>
    <source>
        <strain evidence="10">ChDC OS43</strain>
    </source>
</reference>
<evidence type="ECO:0000256" key="6">
    <source>
        <dbReference type="ARBA" id="ARBA00022989"/>
    </source>
</evidence>
<evidence type="ECO:0000313" key="9">
    <source>
        <dbReference type="EMBL" id="ASF42477.1"/>
    </source>
</evidence>
<comment type="similarity">
    <text evidence="2">Belongs to the MreD family.</text>
</comment>
<evidence type="ECO:0000256" key="3">
    <source>
        <dbReference type="ARBA" id="ARBA00022475"/>
    </source>
</evidence>
<evidence type="ECO:0000256" key="5">
    <source>
        <dbReference type="ARBA" id="ARBA00022960"/>
    </source>
</evidence>
<evidence type="ECO:0000256" key="8">
    <source>
        <dbReference type="SAM" id="Phobius"/>
    </source>
</evidence>
<keyword evidence="7 8" id="KW-0472">Membrane</keyword>
<dbReference type="GO" id="GO:0005886">
    <property type="term" value="C:plasma membrane"/>
    <property type="evidence" value="ECO:0007669"/>
    <property type="project" value="UniProtKB-SubCell"/>
</dbReference>
<dbReference type="RefSeq" id="WP_088593626.1">
    <property type="nucleotide sequence ID" value="NZ_CP022022.1"/>
</dbReference>
<dbReference type="Proteomes" id="UP000197007">
    <property type="component" value="Chromosome"/>
</dbReference>
<feature type="transmembrane region" description="Helical" evidence="8">
    <location>
        <begin position="51"/>
        <end position="67"/>
    </location>
</feature>
<accession>A0A1Z4BML5</accession>
<proteinExistence type="inferred from homology"/>
<gene>
    <name evidence="9" type="primary">mreD</name>
    <name evidence="9" type="ORF">CBG49_04975</name>
</gene>
<keyword evidence="3" id="KW-1003">Cell membrane</keyword>
<evidence type="ECO:0000256" key="2">
    <source>
        <dbReference type="ARBA" id="ARBA00007776"/>
    </source>
</evidence>
<evidence type="ECO:0000256" key="4">
    <source>
        <dbReference type="ARBA" id="ARBA00022692"/>
    </source>
</evidence>
<dbReference type="KEGG" id="capn:CBG49_04975"/>
<dbReference type="GO" id="GO:0008360">
    <property type="term" value="P:regulation of cell shape"/>
    <property type="evidence" value="ECO:0007669"/>
    <property type="project" value="UniProtKB-KW"/>
</dbReference>
<feature type="transmembrane region" description="Helical" evidence="8">
    <location>
        <begin position="73"/>
        <end position="92"/>
    </location>
</feature>
<keyword evidence="4 8" id="KW-0812">Transmembrane</keyword>
<feature type="transmembrane region" description="Helical" evidence="8">
    <location>
        <begin position="5"/>
        <end position="22"/>
    </location>
</feature>
<protein>
    <submittedName>
        <fullName evidence="9">Rod shape-determining protein MreD</fullName>
    </submittedName>
</protein>
<dbReference type="InterPro" id="IPR007227">
    <property type="entry name" value="Cell_shape_determining_MreD"/>
</dbReference>
<keyword evidence="5" id="KW-0133">Cell shape</keyword>
<evidence type="ECO:0000313" key="10">
    <source>
        <dbReference type="Proteomes" id="UP000197007"/>
    </source>
</evidence>